<accession>A0A7G2CCW6</accession>
<dbReference type="EMBL" id="LR877151">
    <property type="protein sequence ID" value="CAD2216851.1"/>
    <property type="molecule type" value="Genomic_DNA"/>
</dbReference>
<gene>
    <name evidence="1" type="ORF">ADEAN_000432900</name>
</gene>
<protein>
    <submittedName>
        <fullName evidence="1">Uncharacterized protein</fullName>
    </submittedName>
</protein>
<dbReference type="Proteomes" id="UP000515908">
    <property type="component" value="Chromosome 07"/>
</dbReference>
<organism evidence="1 2">
    <name type="scientific">Angomonas deanei</name>
    <dbReference type="NCBI Taxonomy" id="59799"/>
    <lineage>
        <taxon>Eukaryota</taxon>
        <taxon>Discoba</taxon>
        <taxon>Euglenozoa</taxon>
        <taxon>Kinetoplastea</taxon>
        <taxon>Metakinetoplastina</taxon>
        <taxon>Trypanosomatida</taxon>
        <taxon>Trypanosomatidae</taxon>
        <taxon>Strigomonadinae</taxon>
        <taxon>Angomonas</taxon>
    </lineage>
</organism>
<keyword evidence="2" id="KW-1185">Reference proteome</keyword>
<dbReference type="AlphaFoldDB" id="A0A7G2CCW6"/>
<evidence type="ECO:0000313" key="1">
    <source>
        <dbReference type="EMBL" id="CAD2216851.1"/>
    </source>
</evidence>
<name>A0A7G2CCW6_9TRYP</name>
<dbReference type="VEuPathDB" id="TriTrypDB:ADEAN_000432900"/>
<evidence type="ECO:0000313" key="2">
    <source>
        <dbReference type="Proteomes" id="UP000515908"/>
    </source>
</evidence>
<reference evidence="1 2" key="1">
    <citation type="submission" date="2020-08" db="EMBL/GenBank/DDBJ databases">
        <authorList>
            <person name="Newling K."/>
            <person name="Davey J."/>
            <person name="Forrester S."/>
        </authorList>
    </citation>
    <scope>NUCLEOTIDE SEQUENCE [LARGE SCALE GENOMIC DNA]</scope>
    <source>
        <strain evidence="2">Crithidia deanei Carvalho (ATCC PRA-265)</strain>
    </source>
</reference>
<sequence>MFCSLSSLRLNEMMSDTSDDSKEVYDCFRFYLFPTLLWHCACCDACGGLANVLSCLDMENTTHTNQNNNNIIRIRIGLEHLTKEKDRNNGITCCLARRLWRHAFPVALQYRLVRAYLHYHRHTTNSTENDEESSASSLLCNVLSNELDAFMLYVYHTVLYPREGATRSTRDLQDSREVSWIPTALNAFVNEKKKKKEKEEALWLSHHNKENRLDRGALPTMKLSTNTNHKNKKRSSSITPYVIETVEYKGN</sequence>
<proteinExistence type="predicted"/>